<gene>
    <name evidence="3 4" type="primary">ureB</name>
    <name evidence="4" type="ORF">COR50_01085</name>
</gene>
<evidence type="ECO:0000256" key="2">
    <source>
        <dbReference type="ARBA" id="ARBA00047778"/>
    </source>
</evidence>
<sequence length="124" mass="13880">MIPGEYFIKPGEITANKGREPIRITVLNTGDRPIQVGAHFHFFEVNKMMAFERDKAFGMRLNIPAGNAVRFEPGEEKSIELVPFGGKQVVRGFNNLVNGSTKDNATREKSIAKAHQLNFKFKSS</sequence>
<dbReference type="EMBL" id="CP023777">
    <property type="protein sequence ID" value="ATL45865.1"/>
    <property type="molecule type" value="Genomic_DNA"/>
</dbReference>
<dbReference type="FunFam" id="2.10.150.10:FF:000001">
    <property type="entry name" value="Urease subunit beta"/>
    <property type="match status" value="1"/>
</dbReference>
<dbReference type="AlphaFoldDB" id="A0A291QPM2"/>
<keyword evidence="5" id="KW-1185">Reference proteome</keyword>
<dbReference type="InterPro" id="IPR036461">
    <property type="entry name" value="Urease_betasu_sf"/>
</dbReference>
<proteinExistence type="inferred from homology"/>
<dbReference type="PANTHER" id="PTHR33569">
    <property type="entry name" value="UREASE"/>
    <property type="match status" value="1"/>
</dbReference>
<dbReference type="InterPro" id="IPR050069">
    <property type="entry name" value="Urease_subunit"/>
</dbReference>
<dbReference type="GO" id="GO:0009039">
    <property type="term" value="F:urease activity"/>
    <property type="evidence" value="ECO:0007669"/>
    <property type="project" value="UniProtKB-UniRule"/>
</dbReference>
<evidence type="ECO:0000256" key="3">
    <source>
        <dbReference type="HAMAP-Rule" id="MF_01954"/>
    </source>
</evidence>
<evidence type="ECO:0000313" key="5">
    <source>
        <dbReference type="Proteomes" id="UP000220133"/>
    </source>
</evidence>
<dbReference type="PANTHER" id="PTHR33569:SF1">
    <property type="entry name" value="UREASE"/>
    <property type="match status" value="1"/>
</dbReference>
<dbReference type="Pfam" id="PF00699">
    <property type="entry name" value="Urease_beta"/>
    <property type="match status" value="1"/>
</dbReference>
<comment type="similarity">
    <text evidence="3">Belongs to the urease beta subunit family.</text>
</comment>
<name>A0A291QPM2_9BACT</name>
<dbReference type="OrthoDB" id="9797217at2"/>
<evidence type="ECO:0000256" key="1">
    <source>
        <dbReference type="ARBA" id="ARBA00022801"/>
    </source>
</evidence>
<dbReference type="NCBIfam" id="NF009682">
    <property type="entry name" value="PRK13203.1"/>
    <property type="match status" value="1"/>
</dbReference>
<accession>A0A291QPM2</accession>
<dbReference type="EC" id="3.5.1.5" evidence="3"/>
<dbReference type="SUPFAM" id="SSF51278">
    <property type="entry name" value="Urease, beta-subunit"/>
    <property type="match status" value="1"/>
</dbReference>
<dbReference type="UniPathway" id="UPA00258">
    <property type="reaction ID" value="UER00370"/>
</dbReference>
<comment type="pathway">
    <text evidence="3">Nitrogen metabolism; urea degradation; CO(2) and NH(3) from urea (urease route): step 1/1.</text>
</comment>
<dbReference type="HAMAP" id="MF_01954">
    <property type="entry name" value="Urease_beta"/>
    <property type="match status" value="1"/>
</dbReference>
<dbReference type="GO" id="GO:0043419">
    <property type="term" value="P:urea catabolic process"/>
    <property type="evidence" value="ECO:0007669"/>
    <property type="project" value="UniProtKB-UniRule"/>
</dbReference>
<dbReference type="KEGG" id="cbae:COR50_01085"/>
<evidence type="ECO:0000313" key="4">
    <source>
        <dbReference type="EMBL" id="ATL45865.1"/>
    </source>
</evidence>
<comment type="catalytic activity">
    <reaction evidence="2 3">
        <text>urea + 2 H2O + H(+) = hydrogencarbonate + 2 NH4(+)</text>
        <dbReference type="Rhea" id="RHEA:20557"/>
        <dbReference type="ChEBI" id="CHEBI:15377"/>
        <dbReference type="ChEBI" id="CHEBI:15378"/>
        <dbReference type="ChEBI" id="CHEBI:16199"/>
        <dbReference type="ChEBI" id="CHEBI:17544"/>
        <dbReference type="ChEBI" id="CHEBI:28938"/>
        <dbReference type="EC" id="3.5.1.5"/>
    </reaction>
</comment>
<comment type="subcellular location">
    <subcellularLocation>
        <location evidence="3">Cytoplasm</location>
    </subcellularLocation>
</comment>
<dbReference type="Gene3D" id="2.10.150.10">
    <property type="entry name" value="Urease, beta subunit"/>
    <property type="match status" value="1"/>
</dbReference>
<keyword evidence="3" id="KW-0963">Cytoplasm</keyword>
<organism evidence="4 5">
    <name type="scientific">Chitinophaga caeni</name>
    <dbReference type="NCBI Taxonomy" id="2029983"/>
    <lineage>
        <taxon>Bacteria</taxon>
        <taxon>Pseudomonadati</taxon>
        <taxon>Bacteroidota</taxon>
        <taxon>Chitinophagia</taxon>
        <taxon>Chitinophagales</taxon>
        <taxon>Chitinophagaceae</taxon>
        <taxon>Chitinophaga</taxon>
    </lineage>
</organism>
<dbReference type="Proteomes" id="UP000220133">
    <property type="component" value="Chromosome"/>
</dbReference>
<comment type="subunit">
    <text evidence="3">Heterotrimer of UreA (gamma), UreB (beta) and UreC (alpha) subunits. Three heterotrimers associate to form the active enzyme.</text>
</comment>
<dbReference type="NCBIfam" id="TIGR00192">
    <property type="entry name" value="urease_beta"/>
    <property type="match status" value="1"/>
</dbReference>
<dbReference type="GO" id="GO:0035550">
    <property type="term" value="C:urease complex"/>
    <property type="evidence" value="ECO:0007669"/>
    <property type="project" value="InterPro"/>
</dbReference>
<reference evidence="4 5" key="1">
    <citation type="submission" date="2017-10" db="EMBL/GenBank/DDBJ databases">
        <title>Paenichitinophaga pekingensis gen. nov., sp. nov., isolated from activated sludge.</title>
        <authorList>
            <person name="Jin D."/>
            <person name="Kong X."/>
            <person name="Deng Y."/>
            <person name="Bai Z."/>
        </authorList>
    </citation>
    <scope>NUCLEOTIDE SEQUENCE [LARGE SCALE GENOMIC DNA]</scope>
    <source>
        <strain evidence="4 5">13</strain>
    </source>
</reference>
<dbReference type="InterPro" id="IPR002019">
    <property type="entry name" value="Urease_beta-like"/>
</dbReference>
<dbReference type="CDD" id="cd00407">
    <property type="entry name" value="Urease_beta"/>
    <property type="match status" value="1"/>
</dbReference>
<protein>
    <recommendedName>
        <fullName evidence="3">Urease subunit beta</fullName>
        <ecNumber evidence="3">3.5.1.5</ecNumber>
    </recommendedName>
    <alternativeName>
        <fullName evidence="3">Urea amidohydrolase subunit beta</fullName>
    </alternativeName>
</protein>
<keyword evidence="1 3" id="KW-0378">Hydrolase</keyword>